<gene>
    <name evidence="1" type="ORF">NCTC8576_03355</name>
</gene>
<evidence type="ECO:0000313" key="1">
    <source>
        <dbReference type="EMBL" id="SPZ86373.1"/>
    </source>
</evidence>
<protein>
    <submittedName>
        <fullName evidence="1">Uncharacterized protein</fullName>
    </submittedName>
</protein>
<dbReference type="EMBL" id="UAUR01000006">
    <property type="protein sequence ID" value="SPZ86373.1"/>
    <property type="molecule type" value="Genomic_DNA"/>
</dbReference>
<name>A0A2S8DWW4_SHIBO</name>
<organism evidence="1 2">
    <name type="scientific">Shigella boydii</name>
    <dbReference type="NCBI Taxonomy" id="621"/>
    <lineage>
        <taxon>Bacteria</taxon>
        <taxon>Pseudomonadati</taxon>
        <taxon>Pseudomonadota</taxon>
        <taxon>Gammaproteobacteria</taxon>
        <taxon>Enterobacterales</taxon>
        <taxon>Enterobacteriaceae</taxon>
        <taxon>Shigella</taxon>
    </lineage>
</organism>
<reference evidence="1 2" key="1">
    <citation type="submission" date="2018-06" db="EMBL/GenBank/DDBJ databases">
        <authorList>
            <consortium name="Pathogen Informatics"/>
            <person name="Doyle S."/>
        </authorList>
    </citation>
    <scope>NUCLEOTIDE SEQUENCE [LARGE SCALE GENOMIC DNA]</scope>
    <source>
        <strain evidence="1 2">NCTC8576</strain>
    </source>
</reference>
<accession>A0A2S8DWW4</accession>
<sequence>MIGQFLSATEILAKNYVRNKMVKNPFYSNLKWNFIEKNIIRLTSSPVKSVLCISAFSFVLLYVGYLNELFIKNNLLHYFPFRHSLTEWQTTILSGQLTIIGIVYPLVIGLVSILFQKKADRKIAQTAYQRYSGFMLAGLSGLFLSGFILLSVLIKTVFGSYLYGIACLISILWLLINIVLSIWFFIVSLEILDDVKRQIIIKRYIAFEIVMPHICNKISAKLRLYPIYQKHNYSNLEIKQADYKGEYISVASSYSKEDELSLYHRPFQLTLNLINYQLKKKNHFASFVIGDNRTKETESTGKILFSVKNIKPDSLLIKILKQCFYRAPIKGGDFSVSLTMQAITADTYMYLRDSDLISFDNAISALINNFNNLCDLYFFQDDNTNNNFLLITTELFERSFQYEFSDEAYKISNNSMDKINLSERFFELCLWSGVRIINNRKHLISNELCIYMGITRSQWSILTEWFRNNQSLLNASLRSRYNRILRTYTTVWEQYQESINFRFCNTENSDLFELFCKTQLQELPSMIIDATQTRDPSTIDTAVDLINRWQHSMNIDSHSVEKYSYKGQLFNPGFFISKKLNFNSDREWFNIAIINALTDMRICTCLYLTSRINTSDKLMTHYIKLILEGKLIDQTGGYETPTEEIDNASQLIKILIRICLWTWSENMEHNGWMNSLARRLRDYDKTDMVMGRVYSNVFDCGFIDMEQSWVQLLLIFSNKNDSVSKEIKEAIENNYITYREKQRLIGVLSKICNSIEYTKIKLTLTLDDLQTKKENLRKLLQEHINMLKKDLDMRLQDAAIDVHRLDSTARKTSEHLRKRIKKTLPLSLFKSIDFKQASDCFTKHKISIKIDKEPYAEGIESIPYINEGDIQADLILKDIQRIILSNLFSTGCSQHTVIEDFNMLIDHIKSSADLAGKLVLVMSKEIFQQYNRMLFDNPNLRELMRKNDDGSMNITTESGTRKVYFLPFVNQPFSLVVKDNYFTKLIIREYDNNKLVNVTSENIKSDSDKFKLTLNYELNVVFEGNADLKIAHSQRVTSE</sequence>
<dbReference type="Proteomes" id="UP000251799">
    <property type="component" value="Unassembled WGS sequence"/>
</dbReference>
<dbReference type="AlphaFoldDB" id="A0A2S8DWW4"/>
<evidence type="ECO:0000313" key="2">
    <source>
        <dbReference type="Proteomes" id="UP000251799"/>
    </source>
</evidence>
<proteinExistence type="predicted"/>
<dbReference type="RefSeq" id="WP_039059364.1">
    <property type="nucleotide sequence ID" value="NZ_CABWCZ010000198.1"/>
</dbReference>